<dbReference type="PANTHER" id="PTHR45661:SF3">
    <property type="entry name" value="IG-LIKE DOMAIN-CONTAINING PROTEIN"/>
    <property type="match status" value="1"/>
</dbReference>
<comment type="caution">
    <text evidence="2">The sequence shown here is derived from an EMBL/GenBank/DDBJ whole genome shotgun (WGS) entry which is preliminary data.</text>
</comment>
<proteinExistence type="predicted"/>
<name>A0AAW4NMY5_9BACT</name>
<evidence type="ECO:0000313" key="3">
    <source>
        <dbReference type="Proteomes" id="UP001196873"/>
    </source>
</evidence>
<reference evidence="2" key="1">
    <citation type="submission" date="2021-07" db="EMBL/GenBank/DDBJ databases">
        <title>Genomic diversity and antimicrobial resistance of Prevotella spp. isolated from chronic lung disease airways.</title>
        <authorList>
            <person name="Webb K.A."/>
            <person name="Olagoke O.S."/>
            <person name="Baird T."/>
            <person name="Neill J."/>
            <person name="Pham A."/>
            <person name="Wells T.J."/>
            <person name="Ramsay K.A."/>
            <person name="Bell S.C."/>
            <person name="Sarovich D.S."/>
            <person name="Price E.P."/>
        </authorList>
    </citation>
    <scope>NUCLEOTIDE SEQUENCE</scope>
    <source>
        <strain evidence="2">SCHI0047.S.3</strain>
    </source>
</reference>
<dbReference type="Proteomes" id="UP001196873">
    <property type="component" value="Unassembled WGS sequence"/>
</dbReference>
<organism evidence="2 3">
    <name type="scientific">Segatella salivae</name>
    <dbReference type="NCBI Taxonomy" id="228604"/>
    <lineage>
        <taxon>Bacteria</taxon>
        <taxon>Pseudomonadati</taxon>
        <taxon>Bacteroidota</taxon>
        <taxon>Bacteroidia</taxon>
        <taxon>Bacteroidales</taxon>
        <taxon>Prevotellaceae</taxon>
        <taxon>Segatella</taxon>
    </lineage>
</organism>
<dbReference type="RefSeq" id="WP_219425728.1">
    <property type="nucleotide sequence ID" value="NZ_JAHXQY010000008.1"/>
</dbReference>
<gene>
    <name evidence="2" type="ORF">KZY68_02095</name>
</gene>
<dbReference type="EMBL" id="JAHXRF010000002">
    <property type="protein sequence ID" value="MBW4864830.1"/>
    <property type="molecule type" value="Genomic_DNA"/>
</dbReference>
<protein>
    <submittedName>
        <fullName evidence="2">Leucine-rich repeat domain-containing protein</fullName>
    </submittedName>
</protein>
<feature type="chain" id="PRO_5043901944" evidence="1">
    <location>
        <begin position="23"/>
        <end position="1166"/>
    </location>
</feature>
<feature type="signal peptide" evidence="1">
    <location>
        <begin position="1"/>
        <end position="22"/>
    </location>
</feature>
<dbReference type="Pfam" id="PF13306">
    <property type="entry name" value="LRR_5"/>
    <property type="match status" value="5"/>
</dbReference>
<evidence type="ECO:0000256" key="1">
    <source>
        <dbReference type="SAM" id="SignalP"/>
    </source>
</evidence>
<dbReference type="InterPro" id="IPR053139">
    <property type="entry name" value="Surface_bspA-like"/>
</dbReference>
<keyword evidence="1" id="KW-0732">Signal</keyword>
<accession>A0AAW4NMY5</accession>
<evidence type="ECO:0000313" key="2">
    <source>
        <dbReference type="EMBL" id="MBW4864830.1"/>
    </source>
</evidence>
<dbReference type="InterPro" id="IPR026906">
    <property type="entry name" value="LRR_5"/>
</dbReference>
<dbReference type="AlphaFoldDB" id="A0AAW4NMY5"/>
<dbReference type="PANTHER" id="PTHR45661">
    <property type="entry name" value="SURFACE ANTIGEN"/>
    <property type="match status" value="1"/>
</dbReference>
<sequence length="1166" mass="126359">MRTSRFLLFILLALFYANTVSAIIVGNQFTRDGITYEVTYMDVAHDGHPAKYEVKFVSSNLAGALNIPETVADLNNQYTFKVTAIAANSTVPNATSVTIPSNVTTINANSFKGSNITSINIPATVTDIKDGAFSYMEGLKAITVDAGSSKYSATDGVLYENKAEGKYLSAYPVAKDGTPFGVGGLEFTVPEGVVGVSTNGFQKAGKLSRINLPASLKYLPTNQEGNGFTSATNLKEIKVAATNPNFQDIDGVVVTKDGKTLVSYPNNKGGIIDTNYDAPLSIDPSHAKRPGEYYEIPAGVETIKDGAFAQVQTITAVKLNDVKTIKEGAFYSVRNLRNIEISSSVTSIEDGAITGSPDLLSFKVDAGNPNYKLDSEGVIYNKAGTELVLYPAGRAGEYTTLPTTQMIHKRAFYYAQKVTKVNFNSGLTDIGNDCFQAAAALKEITFTAPSTLKNIGTFSFYGTGLEHLTIPASVENIGWNSFSPTKLKTVEVENGSKLKTIARDAFANNTDLEEFKFLGSSDLEKIEKGAFKGNTKLKEFTIPKNVTTIERGAFDGNSAMEKVTFDQPAKIQTIGEGAFQGAQALKRIELPNTVTTISKDAFNTCKSLTEIVIPSSVTSIDPTGFQECGKLEKFTVDQNNPVYSSVDGFLLSKDKKVLKAFPPAKANTYYTLLPPTIEEIGAQAFYYVQELENVTIPEKVTKIDKFAFDRTAKLNTIAFLGQTPITNVDPSAFNPANVNTHDIQISIRKNAQAAFAGNAFWNNFKQVGISFFEEVNGTGNGETEFFPLSQKAVMVVDTKADVFTYVVPKTVTNSTDNHVYEIRLWGDYALKESPATSKFEEVVFKNQLDYMGLNAFDKADGSSSVKRIFFTSINPTKDMSATKWEYGNTQHEFNSTLKIYVKKSALDDYKSATGHEHAGWGRYANQVDYKIPNDVKVQHAFATFAREFDADLGIYKREKGGSGSDVGAFIVKSSNVFALNNGTTLFKMTSINGTGSNVNRYNYVPANNGVILATLNGSATPADFYYAIGEEDNAKYTPNAGEQNIVEGVTVKDKSIQSTAAAPLFGMSASKGTLLKIPATPFNIKAHKAFVKGITGAVGSAKVSLVFDDEWMNGNIHDGTGNTAGISDVESNTKKQDGVYYNLQGQRVSNPQHGIFIQNGKKVVLP</sequence>